<feature type="transmembrane region" description="Helical" evidence="10">
    <location>
        <begin position="220"/>
        <end position="240"/>
    </location>
</feature>
<feature type="transmembrane region" description="Helical" evidence="10">
    <location>
        <begin position="35"/>
        <end position="52"/>
    </location>
</feature>
<evidence type="ECO:0000256" key="7">
    <source>
        <dbReference type="ARBA" id="ARBA00022982"/>
    </source>
</evidence>
<organism evidence="11 12">
    <name type="scientific">Candidatus Avichristensenella intestinipullorum</name>
    <dbReference type="NCBI Taxonomy" id="2840693"/>
    <lineage>
        <taxon>Bacteria</taxon>
        <taxon>Bacillati</taxon>
        <taxon>Bacillota</taxon>
        <taxon>Clostridia</taxon>
        <taxon>Candidatus Avichristensenella</taxon>
    </lineage>
</organism>
<dbReference type="PANTHER" id="PTHR30578">
    <property type="entry name" value="ELECTRON TRANSPORT COMPLEX PROTEIN RNFD"/>
    <property type="match status" value="1"/>
</dbReference>
<feature type="transmembrane region" description="Helical" evidence="10">
    <location>
        <begin position="247"/>
        <end position="266"/>
    </location>
</feature>
<dbReference type="NCBIfam" id="TIGR01946">
    <property type="entry name" value="rnfD"/>
    <property type="match status" value="1"/>
</dbReference>
<dbReference type="InterPro" id="IPR004338">
    <property type="entry name" value="NqrB/RnfD"/>
</dbReference>
<dbReference type="Proteomes" id="UP000886819">
    <property type="component" value="Unassembled WGS sequence"/>
</dbReference>
<evidence type="ECO:0000256" key="9">
    <source>
        <dbReference type="ARBA" id="ARBA00023136"/>
    </source>
</evidence>
<dbReference type="HAMAP" id="MF_00462">
    <property type="entry name" value="RsxD_RnfD"/>
    <property type="match status" value="1"/>
</dbReference>
<evidence type="ECO:0000313" key="12">
    <source>
        <dbReference type="Proteomes" id="UP000886819"/>
    </source>
</evidence>
<feature type="transmembrane region" description="Helical" evidence="10">
    <location>
        <begin position="12"/>
        <end position="29"/>
    </location>
</feature>
<accession>A0A9D0YX00</accession>
<comment type="similarity">
    <text evidence="10">Belongs to the NqrB/RnfD family.</text>
</comment>
<keyword evidence="9 10" id="KW-0472">Membrane</keyword>
<dbReference type="PANTHER" id="PTHR30578:SF0">
    <property type="entry name" value="ION-TRANSLOCATING OXIDOREDUCTASE COMPLEX SUBUNIT D"/>
    <property type="match status" value="1"/>
</dbReference>
<feature type="transmembrane region" description="Helical" evidence="10">
    <location>
        <begin position="272"/>
        <end position="290"/>
    </location>
</feature>
<dbReference type="GO" id="GO:0055085">
    <property type="term" value="P:transmembrane transport"/>
    <property type="evidence" value="ECO:0007669"/>
    <property type="project" value="InterPro"/>
</dbReference>
<keyword evidence="3 10" id="KW-0285">Flavoprotein</keyword>
<keyword evidence="8 10" id="KW-1133">Transmembrane helix</keyword>
<evidence type="ECO:0000256" key="4">
    <source>
        <dbReference type="ARBA" id="ARBA00022643"/>
    </source>
</evidence>
<keyword evidence="7 10" id="KW-0249">Electron transport</keyword>
<reference evidence="11" key="2">
    <citation type="journal article" date="2021" name="PeerJ">
        <title>Extensive microbial diversity within the chicken gut microbiome revealed by metagenomics and culture.</title>
        <authorList>
            <person name="Gilroy R."/>
            <person name="Ravi A."/>
            <person name="Getino M."/>
            <person name="Pursley I."/>
            <person name="Horton D.L."/>
            <person name="Alikhan N.F."/>
            <person name="Baker D."/>
            <person name="Gharbi K."/>
            <person name="Hall N."/>
            <person name="Watson M."/>
            <person name="Adriaenssens E.M."/>
            <person name="Foster-Nyarko E."/>
            <person name="Jarju S."/>
            <person name="Secka A."/>
            <person name="Antonio M."/>
            <person name="Oren A."/>
            <person name="Chaudhuri R.R."/>
            <person name="La Ragione R."/>
            <person name="Hildebrand F."/>
            <person name="Pallen M.J."/>
        </authorList>
    </citation>
    <scope>NUCLEOTIDE SEQUENCE</scope>
    <source>
        <strain evidence="11">ChiHile30-977</strain>
    </source>
</reference>
<keyword evidence="10" id="KW-1003">Cell membrane</keyword>
<dbReference type="GO" id="GO:0022900">
    <property type="term" value="P:electron transport chain"/>
    <property type="evidence" value="ECO:0007669"/>
    <property type="project" value="UniProtKB-UniRule"/>
</dbReference>
<feature type="transmembrane region" description="Helical" evidence="10">
    <location>
        <begin position="170"/>
        <end position="190"/>
    </location>
</feature>
<keyword evidence="6 10" id="KW-1278">Translocase</keyword>
<feature type="transmembrane region" description="Helical" evidence="10">
    <location>
        <begin position="197"/>
        <end position="214"/>
    </location>
</feature>
<evidence type="ECO:0000313" key="11">
    <source>
        <dbReference type="EMBL" id="HIQ63507.1"/>
    </source>
</evidence>
<keyword evidence="1 10" id="KW-0813">Transport</keyword>
<dbReference type="InterPro" id="IPR011303">
    <property type="entry name" value="RnfD_bac"/>
</dbReference>
<comment type="function">
    <text evidence="10">Part of a membrane-bound complex that couples electron transfer with translocation of ions across the membrane.</text>
</comment>
<keyword evidence="2 10" id="KW-0597">Phosphoprotein</keyword>
<keyword evidence="5 10" id="KW-0812">Transmembrane</keyword>
<proteinExistence type="inferred from homology"/>
<evidence type="ECO:0000256" key="5">
    <source>
        <dbReference type="ARBA" id="ARBA00022692"/>
    </source>
</evidence>
<gene>
    <name evidence="10" type="primary">rnfD</name>
    <name evidence="11" type="ORF">IAA66_07990</name>
</gene>
<keyword evidence="4 10" id="KW-0288">FMN</keyword>
<comment type="caution">
    <text evidence="11">The sequence shown here is derived from an EMBL/GenBank/DDBJ whole genome shotgun (WGS) entry which is preliminary data.</text>
</comment>
<comment type="subunit">
    <text evidence="10">The complex is composed of six subunits: RnfA, RnfB, RnfC, RnfD, RnfE and RnfG.</text>
</comment>
<reference evidence="11" key="1">
    <citation type="submission" date="2020-10" db="EMBL/GenBank/DDBJ databases">
        <authorList>
            <person name="Gilroy R."/>
        </authorList>
    </citation>
    <scope>NUCLEOTIDE SEQUENCE</scope>
    <source>
        <strain evidence="11">ChiHile30-977</strain>
    </source>
</reference>
<protein>
    <recommendedName>
        <fullName evidence="10">Ion-translocating oxidoreductase complex subunit D</fullName>
        <ecNumber evidence="10">7.-.-.-</ecNumber>
    </recommendedName>
    <alternativeName>
        <fullName evidence="10">Rnf electron transport complex subunit D</fullName>
    </alternativeName>
</protein>
<sequence length="302" mass="32514">MLARENTQGIMLDVLIALLPATAAGLYLFGLRAAWILAIAVASAVIAEALWQKLSGQKVTVNDLSAVVTGLLLGLNLPSSAPLWLPAVGSAFAIIIVKQLFGGLGHNFLNPALAARAVLLTSWPARMTTYYLPERIFGWFGSTAEVGDMVTSATPLVQQWDAMDLFLGNIPGTIGEVCKAAILIGFVYLVLRRVIGWHIPVLFCGTVALLSWLLNGDALTSLLTGGVMFGAVFMATDYVTCPMLRRGQCLFAVGCGLIVVIIREYGSYPEGVTYAILLMNILTPLIDKFLKRRVYGEVKQHA</sequence>
<dbReference type="AlphaFoldDB" id="A0A9D0YX00"/>
<evidence type="ECO:0000256" key="1">
    <source>
        <dbReference type="ARBA" id="ARBA00022448"/>
    </source>
</evidence>
<feature type="transmembrane region" description="Helical" evidence="10">
    <location>
        <begin position="59"/>
        <end position="77"/>
    </location>
</feature>
<evidence type="ECO:0000256" key="3">
    <source>
        <dbReference type="ARBA" id="ARBA00022630"/>
    </source>
</evidence>
<feature type="modified residue" description="FMN phosphoryl threonine" evidence="10">
    <location>
        <position position="154"/>
    </location>
</feature>
<dbReference type="GO" id="GO:0005886">
    <property type="term" value="C:plasma membrane"/>
    <property type="evidence" value="ECO:0007669"/>
    <property type="project" value="UniProtKB-SubCell"/>
</dbReference>
<evidence type="ECO:0000256" key="6">
    <source>
        <dbReference type="ARBA" id="ARBA00022967"/>
    </source>
</evidence>
<evidence type="ECO:0000256" key="8">
    <source>
        <dbReference type="ARBA" id="ARBA00022989"/>
    </source>
</evidence>
<comment type="cofactor">
    <cofactor evidence="10">
        <name>FMN</name>
        <dbReference type="ChEBI" id="CHEBI:58210"/>
    </cofactor>
</comment>
<dbReference type="EMBL" id="DVFI01000110">
    <property type="protein sequence ID" value="HIQ63507.1"/>
    <property type="molecule type" value="Genomic_DNA"/>
</dbReference>
<evidence type="ECO:0000256" key="2">
    <source>
        <dbReference type="ARBA" id="ARBA00022553"/>
    </source>
</evidence>
<dbReference type="EC" id="7.-.-.-" evidence="10"/>
<comment type="subcellular location">
    <subcellularLocation>
        <location evidence="10">Cell membrane</location>
        <topology evidence="10">Multi-pass membrane protein</topology>
    </subcellularLocation>
</comment>
<dbReference type="Pfam" id="PF03116">
    <property type="entry name" value="NQR2_RnfD_RnfE"/>
    <property type="match status" value="1"/>
</dbReference>
<name>A0A9D0YX00_9FIRM</name>
<evidence type="ECO:0000256" key="10">
    <source>
        <dbReference type="HAMAP-Rule" id="MF_00462"/>
    </source>
</evidence>